<comment type="caution">
    <text evidence="3">The sequence shown here is derived from an EMBL/GenBank/DDBJ whole genome shotgun (WGS) entry which is preliminary data.</text>
</comment>
<dbReference type="Proteomes" id="UP001207626">
    <property type="component" value="Unassembled WGS sequence"/>
</dbReference>
<proteinExistence type="predicted"/>
<name>A0ABT4DXX3_9BACL</name>
<dbReference type="RefSeq" id="WP_254912237.1">
    <property type="nucleotide sequence ID" value="NZ_JAMDLV010000070.1"/>
</dbReference>
<dbReference type="Gene3D" id="3.40.50.300">
    <property type="entry name" value="P-loop containing nucleotide triphosphate hydrolases"/>
    <property type="match status" value="1"/>
</dbReference>
<dbReference type="Gene3D" id="3.30.920.90">
    <property type="match status" value="1"/>
</dbReference>
<sequence length="753" mass="87110">MGVLPFFLYNHNTYIRVNAMTLPTELQNIFKTKQKSYKMVLILALLAEMKELGQEKVLFSKVRERFLGALQERERNGRRVDAPPSSVGSNWRDIKVSQIYTIIDNPINALSHIIGRDIADQNIGFKPTLLSQWSEQVHDELQQYAERELAAYYQEPNRTWSLREELQHVMDGYLQAKTEQFKSHQLGNMVRRTIPNEISGFSFIHDQLKVQGSVGQGNWATVPWIAIMDNRVTTSTQRGEYIVYLFSEDMSSVYLTFNQGVTEPKNERGKPEAYKYLRHKVDEVRDSLPLTGMNKDDHIHLATGGLGYDYQVSTVAYYRYDRDQLPDDEQLIADLQNVVANYKQYVEGQMNQEHIPQDDTEPDQKHIEAPLVVADELQRIQAYIRQRGFSYPEHLIENFYLSLKTKPFVILAGVSGTGKTKLVKLFAEALGATAGNQQFTLIPVRPDWSDPSDLLGYKDLSGAFRPGPLALVLEEAMKPENRRKPYFVCLDEMNLARVEHYFSDVLSVLETQEWQGERIVTTRLLQPEVLSQEEDRARFGDLHIPDNVYLIGTVNMDETTHPFSKKVLDRANTIEFNYIALNQYPSLEEADERPSMYPVSNGFLRCEYLQLVDVYHEQRQLVEKVTDKLVRINQILEPIHAHIGFRIRDAVCFYMIYNEQFRLMSEDEAFDHQLLQKLLPRIQGSNMTIKRVLLLLMQEALGRNFSIDEHMEDASPLYLVQNGSEARYPRSARKLGFMLGRLEEDGFTSYWLS</sequence>
<organism evidence="3 4">
    <name type="scientific">Paenibacillus apiarius</name>
    <dbReference type="NCBI Taxonomy" id="46240"/>
    <lineage>
        <taxon>Bacteria</taxon>
        <taxon>Bacillati</taxon>
        <taxon>Bacillota</taxon>
        <taxon>Bacilli</taxon>
        <taxon>Bacillales</taxon>
        <taxon>Paenibacillaceae</taxon>
        <taxon>Paenibacillus</taxon>
    </lineage>
</organism>
<dbReference type="EMBL" id="JAMDLW010000032">
    <property type="protein sequence ID" value="MCY9522197.1"/>
    <property type="molecule type" value="Genomic_DNA"/>
</dbReference>
<evidence type="ECO:0000259" key="1">
    <source>
        <dbReference type="Pfam" id="PF07728"/>
    </source>
</evidence>
<dbReference type="PANTHER" id="PTHR37291">
    <property type="entry name" value="5-METHYLCYTOSINE-SPECIFIC RESTRICTION ENZYME B"/>
    <property type="match status" value="1"/>
</dbReference>
<evidence type="ECO:0000259" key="2">
    <source>
        <dbReference type="Pfam" id="PF12102"/>
    </source>
</evidence>
<dbReference type="InterPro" id="IPR011704">
    <property type="entry name" value="ATPase_dyneun-rel_AAA"/>
</dbReference>
<dbReference type="InterPro" id="IPR021961">
    <property type="entry name" value="McrB_DNA-bd"/>
</dbReference>
<protein>
    <submittedName>
        <fullName evidence="3">DUF3578 domain-containing protein</fullName>
    </submittedName>
</protein>
<dbReference type="Pfam" id="PF07728">
    <property type="entry name" value="AAA_5"/>
    <property type="match status" value="1"/>
</dbReference>
<evidence type="ECO:0000313" key="4">
    <source>
        <dbReference type="Proteomes" id="UP001207626"/>
    </source>
</evidence>
<dbReference type="InterPro" id="IPR052934">
    <property type="entry name" value="Methyl-DNA_Rec/Restrict_Enz"/>
</dbReference>
<reference evidence="3 4" key="1">
    <citation type="submission" date="2022-05" db="EMBL/GenBank/DDBJ databases">
        <title>Genome Sequencing of Bee-Associated Microbes.</title>
        <authorList>
            <person name="Dunlap C."/>
        </authorList>
    </citation>
    <scope>NUCLEOTIDE SEQUENCE [LARGE SCALE GENOMIC DNA]</scope>
    <source>
        <strain evidence="3 4">NRRL NRS-1438</strain>
    </source>
</reference>
<accession>A0ABT4DXX3</accession>
<gene>
    <name evidence="3" type="ORF">M5X09_21505</name>
</gene>
<feature type="domain" description="Type IV methyl-directed restriction enzyme EcoKMcrB subunit DNA-binding" evidence="2">
    <location>
        <begin position="169"/>
        <end position="346"/>
    </location>
</feature>
<dbReference type="SUPFAM" id="SSF52540">
    <property type="entry name" value="P-loop containing nucleoside triphosphate hydrolases"/>
    <property type="match status" value="1"/>
</dbReference>
<evidence type="ECO:0000313" key="3">
    <source>
        <dbReference type="EMBL" id="MCY9522197.1"/>
    </source>
</evidence>
<keyword evidence="4" id="KW-1185">Reference proteome</keyword>
<dbReference type="PANTHER" id="PTHR37291:SF1">
    <property type="entry name" value="TYPE IV METHYL-DIRECTED RESTRICTION ENZYME ECOKMCRB SUBUNIT"/>
    <property type="match status" value="1"/>
</dbReference>
<dbReference type="Pfam" id="PF12102">
    <property type="entry name" value="MrcB_N"/>
    <property type="match status" value="1"/>
</dbReference>
<feature type="domain" description="ATPase dynein-related AAA" evidence="1">
    <location>
        <begin position="409"/>
        <end position="570"/>
    </location>
</feature>
<dbReference type="InterPro" id="IPR027417">
    <property type="entry name" value="P-loop_NTPase"/>
</dbReference>